<dbReference type="SUPFAM" id="SSF63829">
    <property type="entry name" value="Calcium-dependent phosphotriesterase"/>
    <property type="match status" value="1"/>
</dbReference>
<evidence type="ECO:0000313" key="3">
    <source>
        <dbReference type="Proteomes" id="UP000283469"/>
    </source>
</evidence>
<feature type="chain" id="PRO_5019173276" description="SMP-30/Gluconolactonase/LRE-like region domain-containing protein" evidence="1">
    <location>
        <begin position="22"/>
        <end position="368"/>
    </location>
</feature>
<feature type="signal peptide" evidence="1">
    <location>
        <begin position="1"/>
        <end position="21"/>
    </location>
</feature>
<evidence type="ECO:0008006" key="4">
    <source>
        <dbReference type="Google" id="ProtNLM"/>
    </source>
</evidence>
<reference evidence="2 3" key="1">
    <citation type="submission" date="2018-08" db="EMBL/GenBank/DDBJ databases">
        <title>Sphingobium sp. EO9.</title>
        <authorList>
            <person name="Park Y."/>
            <person name="Kim K.H."/>
            <person name="Jeon C.O."/>
        </authorList>
    </citation>
    <scope>NUCLEOTIDE SEQUENCE [LARGE SCALE GENOMIC DNA]</scope>
    <source>
        <strain evidence="2 3">EO9</strain>
    </source>
</reference>
<dbReference type="RefSeq" id="WP_119744568.1">
    <property type="nucleotide sequence ID" value="NZ_QVRA01000004.1"/>
</dbReference>
<dbReference type="OrthoDB" id="1158171at2"/>
<dbReference type="Proteomes" id="UP000283469">
    <property type="component" value="Unassembled WGS sequence"/>
</dbReference>
<proteinExistence type="predicted"/>
<dbReference type="Gene3D" id="2.120.10.30">
    <property type="entry name" value="TolB, C-terminal domain"/>
    <property type="match status" value="1"/>
</dbReference>
<keyword evidence="3" id="KW-1185">Reference proteome</keyword>
<keyword evidence="1" id="KW-0732">Signal</keyword>
<name>A0A418YVI3_9SPHN</name>
<organism evidence="2 3">
    <name type="scientific">Sphingobium terrigena</name>
    <dbReference type="NCBI Taxonomy" id="2304063"/>
    <lineage>
        <taxon>Bacteria</taxon>
        <taxon>Pseudomonadati</taxon>
        <taxon>Pseudomonadota</taxon>
        <taxon>Alphaproteobacteria</taxon>
        <taxon>Sphingomonadales</taxon>
        <taxon>Sphingomonadaceae</taxon>
        <taxon>Sphingobium</taxon>
    </lineage>
</organism>
<gene>
    <name evidence="2" type="ORF">D0Z70_06150</name>
</gene>
<sequence length="368" mass="39608">MKHAAKAAILAMLLGSCTTLPDPPTRAVDPPTACAATAQFSFVCGADKPEDLAHIPDTPWLIASGFAKGAGLKLVDTRQRTARIWFTARADQIARHPALPDCDQPPDPALFTTRGLSLRVVAPGKARLHVVNHGGRESIEVFSVDFSDARQIPALQWQGCLLMPPGHAANSVTTYSDGTVLATVLTRPGTSITDFVEGRVTGGVYQRRPGETAFQLLPGTQLPGNNGLEAARDDSGFYVIAFGLRQVLGYDRHDSSVPLWRLTVPDFMPDNIHWDGDRLIMAGMMRDEPACGGVRRIIDGVADGMTCHRGYAVAQVDPVAHQLTMLAYGPPDPQFNGVSAAILIGQQLWLGSYQADRIAVRDLPYALP</sequence>
<protein>
    <recommendedName>
        <fullName evidence="4">SMP-30/Gluconolactonase/LRE-like region domain-containing protein</fullName>
    </recommendedName>
</protein>
<dbReference type="InterPro" id="IPR011042">
    <property type="entry name" value="6-blade_b-propeller_TolB-like"/>
</dbReference>
<dbReference type="PROSITE" id="PS51257">
    <property type="entry name" value="PROKAR_LIPOPROTEIN"/>
    <property type="match status" value="1"/>
</dbReference>
<dbReference type="AlphaFoldDB" id="A0A418YVI3"/>
<dbReference type="EMBL" id="QVRA01000004">
    <property type="protein sequence ID" value="RJG56231.1"/>
    <property type="molecule type" value="Genomic_DNA"/>
</dbReference>
<accession>A0A418YVI3</accession>
<comment type="caution">
    <text evidence="2">The sequence shown here is derived from an EMBL/GenBank/DDBJ whole genome shotgun (WGS) entry which is preliminary data.</text>
</comment>
<evidence type="ECO:0000256" key="1">
    <source>
        <dbReference type="SAM" id="SignalP"/>
    </source>
</evidence>
<evidence type="ECO:0000313" key="2">
    <source>
        <dbReference type="EMBL" id="RJG56231.1"/>
    </source>
</evidence>